<evidence type="ECO:0000313" key="3">
    <source>
        <dbReference type="Proteomes" id="UP000711996"/>
    </source>
</evidence>
<gene>
    <name evidence="2" type="ORF">CGCSCA2_v002831</name>
</gene>
<accession>A0A9P5K7A0</accession>
<evidence type="ECO:0000313" key="2">
    <source>
        <dbReference type="EMBL" id="KAF4863250.1"/>
    </source>
</evidence>
<sequence>MAQTPHLGTSSTISSLRGLTVENMQKKTILPDDERQLKRTTLHYGCRSNAA</sequence>
<protein>
    <submittedName>
        <fullName evidence="2">Uncharacterized protein</fullName>
    </submittedName>
</protein>
<comment type="caution">
    <text evidence="2">The sequence shown here is derived from an EMBL/GenBank/DDBJ whole genome shotgun (WGS) entry which is preliminary data.</text>
</comment>
<feature type="region of interest" description="Disordered" evidence="1">
    <location>
        <begin position="1"/>
        <end position="20"/>
    </location>
</feature>
<name>A0A9P5K7A0_COLSI</name>
<dbReference type="AlphaFoldDB" id="A0A9P5K7A0"/>
<keyword evidence="3" id="KW-1185">Reference proteome</keyword>
<dbReference type="Proteomes" id="UP000711996">
    <property type="component" value="Unassembled WGS sequence"/>
</dbReference>
<dbReference type="EMBL" id="QPMT01000006">
    <property type="protein sequence ID" value="KAF4863250.1"/>
    <property type="molecule type" value="Genomic_DNA"/>
</dbReference>
<evidence type="ECO:0000256" key="1">
    <source>
        <dbReference type="SAM" id="MobiDB-lite"/>
    </source>
</evidence>
<reference evidence="2" key="1">
    <citation type="submission" date="2019-06" db="EMBL/GenBank/DDBJ databases">
        <authorList>
            <person name="Gan P."/>
            <person name="Shirasu K."/>
        </authorList>
    </citation>
    <scope>NUCLEOTIDE SEQUENCE [LARGE SCALE GENOMIC DNA]</scope>
    <source>
        <strain evidence="2">CAD2</strain>
    </source>
</reference>
<proteinExistence type="predicted"/>
<feature type="compositionally biased region" description="Polar residues" evidence="1">
    <location>
        <begin position="1"/>
        <end position="17"/>
    </location>
</feature>
<organism evidence="2 3">
    <name type="scientific">Colletotrichum siamense</name>
    <name type="common">Anthracnose fungus</name>
    <dbReference type="NCBI Taxonomy" id="690259"/>
    <lineage>
        <taxon>Eukaryota</taxon>
        <taxon>Fungi</taxon>
        <taxon>Dikarya</taxon>
        <taxon>Ascomycota</taxon>
        <taxon>Pezizomycotina</taxon>
        <taxon>Sordariomycetes</taxon>
        <taxon>Hypocreomycetidae</taxon>
        <taxon>Glomerellales</taxon>
        <taxon>Glomerellaceae</taxon>
        <taxon>Colletotrichum</taxon>
        <taxon>Colletotrichum gloeosporioides species complex</taxon>
    </lineage>
</organism>